<keyword evidence="5" id="KW-1185">Reference proteome</keyword>
<proteinExistence type="predicted"/>
<reference evidence="4 5" key="1">
    <citation type="submission" date="2024-10" db="EMBL/GenBank/DDBJ databases">
        <title>The Natural Products Discovery Center: Release of the First 8490 Sequenced Strains for Exploring Actinobacteria Biosynthetic Diversity.</title>
        <authorList>
            <person name="Kalkreuter E."/>
            <person name="Kautsar S.A."/>
            <person name="Yang D."/>
            <person name="Bader C.D."/>
            <person name="Teijaro C.N."/>
            <person name="Fluegel L."/>
            <person name="Davis C.M."/>
            <person name="Simpson J.R."/>
            <person name="Lauterbach L."/>
            <person name="Steele A.D."/>
            <person name="Gui C."/>
            <person name="Meng S."/>
            <person name="Li G."/>
            <person name="Viehrig K."/>
            <person name="Ye F."/>
            <person name="Su P."/>
            <person name="Kiefer A.F."/>
            <person name="Nichols A."/>
            <person name="Cepeda A.J."/>
            <person name="Yan W."/>
            <person name="Fan B."/>
            <person name="Jiang Y."/>
            <person name="Adhikari A."/>
            <person name="Zheng C.-J."/>
            <person name="Schuster L."/>
            <person name="Cowan T.M."/>
            <person name="Smanski M.J."/>
            <person name="Chevrette M.G."/>
            <person name="De Carvalho L.P.S."/>
            <person name="Shen B."/>
        </authorList>
    </citation>
    <scope>NUCLEOTIDE SEQUENCE [LARGE SCALE GENOMIC DNA]</scope>
    <source>
        <strain evidence="4 5">NPDC012540</strain>
    </source>
</reference>
<evidence type="ECO:0000256" key="2">
    <source>
        <dbReference type="ARBA" id="ARBA00022553"/>
    </source>
</evidence>
<organism evidence="4 5">
    <name type="scientific">Streptomyces argenteolus</name>
    <dbReference type="NCBI Taxonomy" id="67274"/>
    <lineage>
        <taxon>Bacteria</taxon>
        <taxon>Bacillati</taxon>
        <taxon>Actinomycetota</taxon>
        <taxon>Actinomycetes</taxon>
        <taxon>Kitasatosporales</taxon>
        <taxon>Streptomycetaceae</taxon>
        <taxon>Streptomyces</taxon>
    </lineage>
</organism>
<dbReference type="SUPFAM" id="SSF47336">
    <property type="entry name" value="ACP-like"/>
    <property type="match status" value="1"/>
</dbReference>
<dbReference type="PROSITE" id="PS00012">
    <property type="entry name" value="PHOSPHOPANTETHEINE"/>
    <property type="match status" value="1"/>
</dbReference>
<evidence type="ECO:0000313" key="4">
    <source>
        <dbReference type="EMBL" id="MFF5899169.1"/>
    </source>
</evidence>
<dbReference type="Gene3D" id="1.10.1200.10">
    <property type="entry name" value="ACP-like"/>
    <property type="match status" value="1"/>
</dbReference>
<keyword evidence="1" id="KW-0596">Phosphopantetheine</keyword>
<keyword evidence="2" id="KW-0597">Phosphoprotein</keyword>
<dbReference type="EMBL" id="JBIBEG010000007">
    <property type="protein sequence ID" value="MFF5899169.1"/>
    <property type="molecule type" value="Genomic_DNA"/>
</dbReference>
<accession>A0ABW6XBQ2</accession>
<dbReference type="PROSITE" id="PS50075">
    <property type="entry name" value="CARRIER"/>
    <property type="match status" value="1"/>
</dbReference>
<dbReference type="Pfam" id="PF00550">
    <property type="entry name" value="PP-binding"/>
    <property type="match status" value="1"/>
</dbReference>
<evidence type="ECO:0000256" key="1">
    <source>
        <dbReference type="ARBA" id="ARBA00022450"/>
    </source>
</evidence>
<feature type="domain" description="Carrier" evidence="3">
    <location>
        <begin position="1"/>
        <end position="72"/>
    </location>
</feature>
<dbReference type="InterPro" id="IPR006162">
    <property type="entry name" value="Ppantetheine_attach_site"/>
</dbReference>
<dbReference type="Proteomes" id="UP001602322">
    <property type="component" value="Unassembled WGS sequence"/>
</dbReference>
<name>A0ABW6XBQ2_9ACTN</name>
<sequence>MYEQIKKILMTSFNVAEEDFVEGATLDDLGLDSLDLVELSMQLETLGARVTDDEMVEAGRLDAVVALLESRLATTG</sequence>
<comment type="caution">
    <text evidence="4">The sequence shown here is derived from an EMBL/GenBank/DDBJ whole genome shotgun (WGS) entry which is preliminary data.</text>
</comment>
<dbReference type="InterPro" id="IPR009081">
    <property type="entry name" value="PP-bd_ACP"/>
</dbReference>
<protein>
    <submittedName>
        <fullName evidence="4">Phosphopantetheine-binding protein</fullName>
    </submittedName>
</protein>
<dbReference type="InterPro" id="IPR036736">
    <property type="entry name" value="ACP-like_sf"/>
</dbReference>
<dbReference type="RefSeq" id="WP_145809729.1">
    <property type="nucleotide sequence ID" value="NZ_JBIBEG010000007.1"/>
</dbReference>
<gene>
    <name evidence="4" type="ORF">ACFY8O_25055</name>
</gene>
<evidence type="ECO:0000313" key="5">
    <source>
        <dbReference type="Proteomes" id="UP001602322"/>
    </source>
</evidence>
<evidence type="ECO:0000259" key="3">
    <source>
        <dbReference type="PROSITE" id="PS50075"/>
    </source>
</evidence>